<keyword evidence="2" id="KW-1185">Reference proteome</keyword>
<comment type="caution">
    <text evidence="1">The sequence shown here is derived from an EMBL/GenBank/DDBJ whole genome shotgun (WGS) entry which is preliminary data.</text>
</comment>
<dbReference type="SUPFAM" id="SSF52047">
    <property type="entry name" value="RNI-like"/>
    <property type="match status" value="1"/>
</dbReference>
<dbReference type="PANTHER" id="PTHR15140">
    <property type="entry name" value="TUBULIN-SPECIFIC CHAPERONE E"/>
    <property type="match status" value="1"/>
</dbReference>
<dbReference type="AlphaFoldDB" id="A0A8S0R3W1"/>
<organism evidence="1 2">
    <name type="scientific">Olea europaea subsp. europaea</name>
    <dbReference type="NCBI Taxonomy" id="158383"/>
    <lineage>
        <taxon>Eukaryota</taxon>
        <taxon>Viridiplantae</taxon>
        <taxon>Streptophyta</taxon>
        <taxon>Embryophyta</taxon>
        <taxon>Tracheophyta</taxon>
        <taxon>Spermatophyta</taxon>
        <taxon>Magnoliopsida</taxon>
        <taxon>eudicotyledons</taxon>
        <taxon>Gunneridae</taxon>
        <taxon>Pentapetalae</taxon>
        <taxon>asterids</taxon>
        <taxon>lamiids</taxon>
        <taxon>Lamiales</taxon>
        <taxon>Oleaceae</taxon>
        <taxon>Oleeae</taxon>
        <taxon>Olea</taxon>
    </lineage>
</organism>
<proteinExistence type="predicted"/>
<evidence type="ECO:0000313" key="1">
    <source>
        <dbReference type="EMBL" id="CAA2974091.1"/>
    </source>
</evidence>
<dbReference type="Gramene" id="OE9A110517T1">
    <property type="protein sequence ID" value="OE9A110517C1"/>
    <property type="gene ID" value="OE9A110517"/>
</dbReference>
<gene>
    <name evidence="1" type="ORF">OLEA9_A110517</name>
</gene>
<dbReference type="Gene3D" id="3.80.10.10">
    <property type="entry name" value="Ribonuclease Inhibitor"/>
    <property type="match status" value="1"/>
</dbReference>
<reference evidence="1 2" key="1">
    <citation type="submission" date="2019-12" db="EMBL/GenBank/DDBJ databases">
        <authorList>
            <person name="Alioto T."/>
            <person name="Alioto T."/>
            <person name="Gomez Garrido J."/>
        </authorList>
    </citation>
    <scope>NUCLEOTIDE SEQUENCE [LARGE SCALE GENOMIC DNA]</scope>
</reference>
<name>A0A8S0R3W1_OLEEU</name>
<protein>
    <submittedName>
        <fullName evidence="1">Uncharacterized protein</fullName>
    </submittedName>
</protein>
<sequence length="170" mass="19931">MHSRRLYPSFLQNHFPSFVRKLTLSGWGLPWEATTIIGLLLNLEVLKLKWRHAFYGKDWKPTEGEFPRLKFLLLECLELEDWIVDSTHFQRLERPVIKNCEHLKEISHSIGDIPTLQIIEMDDSSPLAVNSAEKLLENQLDLGNDVLHLHIQEFVIQDCPLKYCKFIQIV</sequence>
<evidence type="ECO:0000313" key="2">
    <source>
        <dbReference type="Proteomes" id="UP000594638"/>
    </source>
</evidence>
<dbReference type="Proteomes" id="UP000594638">
    <property type="component" value="Unassembled WGS sequence"/>
</dbReference>
<dbReference type="PANTHER" id="PTHR15140:SF33">
    <property type="entry name" value="LATE BLIGHT RESISTANCE PROTEIN HOMOLOG R1A-3 ISOFORM X1"/>
    <property type="match status" value="1"/>
</dbReference>
<dbReference type="InterPro" id="IPR032675">
    <property type="entry name" value="LRR_dom_sf"/>
</dbReference>
<dbReference type="EMBL" id="CACTIH010002144">
    <property type="protein sequence ID" value="CAA2974091.1"/>
    <property type="molecule type" value="Genomic_DNA"/>
</dbReference>
<dbReference type="OrthoDB" id="1557901at2759"/>
<accession>A0A8S0R3W1</accession>